<dbReference type="Pfam" id="PF00144">
    <property type="entry name" value="Beta-lactamase"/>
    <property type="match status" value="1"/>
</dbReference>
<sequence>MDLTAARLQALLDAARADVDARLVPACQISVGLDDEIVAFETFGDAGPGTRFAARSITKALVASAIWLLLGEGLVDPDAPVGRYVPEFDADGRETVTVDHLLLHTAGLANAPMTWRDGTEPDRRRRQFTRWRPATRPGSRYAYHSASAHWVLADIIERLSGTDFRDFVHERVCRPLGLPRVLGIPAAAQQDIATVTWMGTGEWGGGTPAIDRAMNEPEVRAAGLPSGGAFFTAAELARFYQALLYDTGHLWQPEVLADATGTIRCELRDPIFRVPCNRSRGLVIAGADGKHTRRYGAFGHTSSPAAFGHAGAHFQVAWADPATGLSFAYLTNGVVPEPAGEIERAVRLSTHAASLLEPAG</sequence>
<protein>
    <submittedName>
        <fullName evidence="2">Serine hydrolase domain-containing protein</fullName>
        <ecNumber evidence="2">3.-.-.-</ecNumber>
    </submittedName>
</protein>
<name>A0ABV5Y9J9_9ACTN</name>
<dbReference type="EC" id="3.-.-.-" evidence="2"/>
<evidence type="ECO:0000313" key="2">
    <source>
        <dbReference type="EMBL" id="MFB9831696.1"/>
    </source>
</evidence>
<evidence type="ECO:0000259" key="1">
    <source>
        <dbReference type="Pfam" id="PF00144"/>
    </source>
</evidence>
<evidence type="ECO:0000313" key="3">
    <source>
        <dbReference type="Proteomes" id="UP001589627"/>
    </source>
</evidence>
<dbReference type="RefSeq" id="WP_378196304.1">
    <property type="nucleotide sequence ID" value="NZ_JBHLZP010000025.1"/>
</dbReference>
<keyword evidence="3" id="KW-1185">Reference proteome</keyword>
<dbReference type="SUPFAM" id="SSF56601">
    <property type="entry name" value="beta-lactamase/transpeptidase-like"/>
    <property type="match status" value="1"/>
</dbReference>
<reference evidence="2 3" key="1">
    <citation type="submission" date="2024-09" db="EMBL/GenBank/DDBJ databases">
        <authorList>
            <person name="Sun Q."/>
            <person name="Mori K."/>
        </authorList>
    </citation>
    <scope>NUCLEOTIDE SEQUENCE [LARGE SCALE GENOMIC DNA]</scope>
    <source>
        <strain evidence="2 3">TBRC 0563</strain>
    </source>
</reference>
<dbReference type="InterPro" id="IPR012338">
    <property type="entry name" value="Beta-lactam/transpept-like"/>
</dbReference>
<proteinExistence type="predicted"/>
<feature type="domain" description="Beta-lactamase-related" evidence="1">
    <location>
        <begin position="17"/>
        <end position="348"/>
    </location>
</feature>
<organism evidence="2 3">
    <name type="scientific">Actinoallomurus acaciae</name>
    <dbReference type="NCBI Taxonomy" id="502577"/>
    <lineage>
        <taxon>Bacteria</taxon>
        <taxon>Bacillati</taxon>
        <taxon>Actinomycetota</taxon>
        <taxon>Actinomycetes</taxon>
        <taxon>Streptosporangiales</taxon>
        <taxon>Thermomonosporaceae</taxon>
        <taxon>Actinoallomurus</taxon>
    </lineage>
</organism>
<comment type="caution">
    <text evidence="2">The sequence shown here is derived from an EMBL/GenBank/DDBJ whole genome shotgun (WGS) entry which is preliminary data.</text>
</comment>
<gene>
    <name evidence="2" type="ORF">ACFFNX_05770</name>
</gene>
<dbReference type="PANTHER" id="PTHR43283">
    <property type="entry name" value="BETA-LACTAMASE-RELATED"/>
    <property type="match status" value="1"/>
</dbReference>
<keyword evidence="2" id="KW-0378">Hydrolase</keyword>
<dbReference type="EMBL" id="JBHLZP010000025">
    <property type="protein sequence ID" value="MFB9831696.1"/>
    <property type="molecule type" value="Genomic_DNA"/>
</dbReference>
<dbReference type="Proteomes" id="UP001589627">
    <property type="component" value="Unassembled WGS sequence"/>
</dbReference>
<dbReference type="Gene3D" id="3.40.710.10">
    <property type="entry name" value="DD-peptidase/beta-lactamase superfamily"/>
    <property type="match status" value="1"/>
</dbReference>
<dbReference type="InterPro" id="IPR050789">
    <property type="entry name" value="Diverse_Enzym_Activities"/>
</dbReference>
<dbReference type="GO" id="GO:0016787">
    <property type="term" value="F:hydrolase activity"/>
    <property type="evidence" value="ECO:0007669"/>
    <property type="project" value="UniProtKB-KW"/>
</dbReference>
<dbReference type="InterPro" id="IPR001466">
    <property type="entry name" value="Beta-lactam-related"/>
</dbReference>
<accession>A0ABV5Y9J9</accession>